<evidence type="ECO:0000313" key="3">
    <source>
        <dbReference type="Proteomes" id="UP001515641"/>
    </source>
</evidence>
<dbReference type="SUPFAM" id="SSF51294">
    <property type="entry name" value="Hedgehog/intein (Hint) domain"/>
    <property type="match status" value="1"/>
</dbReference>
<protein>
    <recommendedName>
        <fullName evidence="4">Hint domain-containing protein</fullName>
    </recommendedName>
</protein>
<dbReference type="PROSITE" id="PS51257">
    <property type="entry name" value="PROKAR_LIPOPROTEIN"/>
    <property type="match status" value="1"/>
</dbReference>
<dbReference type="EMBL" id="JAAOMA010000004">
    <property type="protein sequence ID" value="NHR04554.1"/>
    <property type="molecule type" value="Genomic_DNA"/>
</dbReference>
<feature type="signal peptide" evidence="1">
    <location>
        <begin position="1"/>
        <end position="23"/>
    </location>
</feature>
<sequence>MQVKKVALMVAAGLGFSIPTLQAIAGCAGLVVGTYQQTTFSGGGTTTTNYLCISNANYDAQSGGAFSNGSCPANSFPVYISSYSSGSTHCCFAAGTPVWLANGLRADIETIAVGDEVCVLNLTTGKLESGQVLGTLKKRRQVYRIVLNGGEEELLITDDHPLWDGEFWVTINPENAALSYAMYHLPLGKLKPGCNIVTATGARVSITSIELILPATAAEVFTLSVNNQNHNYLVGQVGAIAHNGICR</sequence>
<dbReference type="InterPro" id="IPR036844">
    <property type="entry name" value="Hint_dom_sf"/>
</dbReference>
<evidence type="ECO:0000256" key="1">
    <source>
        <dbReference type="SAM" id="SignalP"/>
    </source>
</evidence>
<accession>A0ABX0KYC4</accession>
<dbReference type="RefSeq" id="WP_166451064.1">
    <property type="nucleotide sequence ID" value="NZ_JAAOMA010000004.1"/>
</dbReference>
<comment type="caution">
    <text evidence="2">The sequence shown here is derived from an EMBL/GenBank/DDBJ whole genome shotgun (WGS) entry which is preliminary data.</text>
</comment>
<organism evidence="2 3">
    <name type="scientific">Chromobacterium fluminis</name>
    <dbReference type="NCBI Taxonomy" id="3044269"/>
    <lineage>
        <taxon>Bacteria</taxon>
        <taxon>Pseudomonadati</taxon>
        <taxon>Pseudomonadota</taxon>
        <taxon>Betaproteobacteria</taxon>
        <taxon>Neisseriales</taxon>
        <taxon>Chromobacteriaceae</taxon>
        <taxon>Chromobacterium</taxon>
    </lineage>
</organism>
<keyword evidence="3" id="KW-1185">Reference proteome</keyword>
<evidence type="ECO:0008006" key="4">
    <source>
        <dbReference type="Google" id="ProtNLM"/>
    </source>
</evidence>
<proteinExistence type="predicted"/>
<evidence type="ECO:0000313" key="2">
    <source>
        <dbReference type="EMBL" id="NHR04554.1"/>
    </source>
</evidence>
<name>A0ABX0KYC4_9NEIS</name>
<dbReference type="Proteomes" id="UP001515641">
    <property type="component" value="Unassembled WGS sequence"/>
</dbReference>
<reference evidence="2 3" key="1">
    <citation type="submission" date="2020-03" db="EMBL/GenBank/DDBJ databases">
        <title>Draft genome sequence of environmentally isolated cultures.</title>
        <authorList>
            <person name="Wilson H.S."/>
            <person name="De Leon M.E."/>
        </authorList>
    </citation>
    <scope>NUCLEOTIDE SEQUENCE [LARGE SCALE GENOMIC DNA]</scope>
    <source>
        <strain evidence="2 3">HSC-31F16</strain>
    </source>
</reference>
<feature type="chain" id="PRO_5045066936" description="Hint domain-containing protein" evidence="1">
    <location>
        <begin position="24"/>
        <end position="247"/>
    </location>
</feature>
<keyword evidence="1" id="KW-0732">Signal</keyword>
<dbReference type="Gene3D" id="2.170.16.10">
    <property type="entry name" value="Hedgehog/Intein (Hint) domain"/>
    <property type="match status" value="1"/>
</dbReference>
<gene>
    <name evidence="2" type="ORF">HA052_05025</name>
</gene>